<dbReference type="GO" id="GO:0000400">
    <property type="term" value="F:four-way junction DNA binding"/>
    <property type="evidence" value="ECO:0007669"/>
    <property type="project" value="UniProtKB-UniRule"/>
</dbReference>
<dbReference type="OrthoDB" id="5293449at2"/>
<dbReference type="Gene3D" id="2.40.50.140">
    <property type="entry name" value="Nucleic acid-binding proteins"/>
    <property type="match status" value="1"/>
</dbReference>
<feature type="region of interest" description="Domain III" evidence="6">
    <location>
        <begin position="145"/>
        <end position="196"/>
    </location>
</feature>
<comment type="function">
    <text evidence="6">The RuvA-RuvB-RuvC complex processes Holliday junction (HJ) DNA during genetic recombination and DNA repair, while the RuvA-RuvB complex plays an important role in the rescue of blocked DNA replication forks via replication fork reversal (RFR). RuvA specifically binds to HJ cruciform DNA, conferring on it an open structure. The RuvB hexamer acts as an ATP-dependent pump, pulling dsDNA into and through the RuvAB complex. HJ branch migration allows RuvC to scan DNA until it finds its consensus sequence, where it cleaves and resolves the cruciform DNA.</text>
</comment>
<dbReference type="HAMAP" id="MF_00031">
    <property type="entry name" value="DNA_HJ_migration_RuvA"/>
    <property type="match status" value="1"/>
</dbReference>
<comment type="caution">
    <text evidence="6">Lacks conserved residue(s) required for the propagation of feature annotation.</text>
</comment>
<dbReference type="InterPro" id="IPR011114">
    <property type="entry name" value="RuvA_C"/>
</dbReference>
<dbReference type="Gene3D" id="1.10.8.10">
    <property type="entry name" value="DNA helicase RuvA subunit, C-terminal domain"/>
    <property type="match status" value="1"/>
</dbReference>
<evidence type="ECO:0000259" key="7">
    <source>
        <dbReference type="SMART" id="SM00278"/>
    </source>
</evidence>
<dbReference type="SMART" id="SM00278">
    <property type="entry name" value="HhH1"/>
    <property type="match status" value="2"/>
</dbReference>
<dbReference type="Gene3D" id="1.10.150.20">
    <property type="entry name" value="5' to 3' exonuclease, C-terminal subdomain"/>
    <property type="match status" value="1"/>
</dbReference>
<dbReference type="GO" id="GO:0009379">
    <property type="term" value="C:Holliday junction helicase complex"/>
    <property type="evidence" value="ECO:0007669"/>
    <property type="project" value="InterPro"/>
</dbReference>
<dbReference type="Pfam" id="PF01330">
    <property type="entry name" value="RuvA_N"/>
    <property type="match status" value="1"/>
</dbReference>
<dbReference type="AlphaFoldDB" id="A0A242A331"/>
<dbReference type="Proteomes" id="UP000195043">
    <property type="component" value="Unassembled WGS sequence"/>
</dbReference>
<comment type="domain">
    <text evidence="6">Has three domains with a flexible linker between the domains II and III and assumes an 'L' shape. Domain III is highly mobile and contacts RuvB.</text>
</comment>
<dbReference type="InterPro" id="IPR036267">
    <property type="entry name" value="RuvA_C_sf"/>
</dbReference>
<dbReference type="STRING" id="1834191.A5886_000370"/>
<dbReference type="InterPro" id="IPR012340">
    <property type="entry name" value="NA-bd_OB-fold"/>
</dbReference>
<proteinExistence type="inferred from homology"/>
<dbReference type="SUPFAM" id="SSF47781">
    <property type="entry name" value="RuvA domain 2-like"/>
    <property type="match status" value="1"/>
</dbReference>
<dbReference type="CDD" id="cd14332">
    <property type="entry name" value="UBA_RuvA_C"/>
    <property type="match status" value="1"/>
</dbReference>
<keyword evidence="9" id="KW-1185">Reference proteome</keyword>
<comment type="subunit">
    <text evidence="6">Homotetramer. Forms an RuvA(8)-RuvB(12)-Holliday junction (HJ) complex. HJ DNA is sandwiched between 2 RuvA tetramers; dsDNA enters through RuvA and exits via RuvB. An RuvB hexamer assembles on each DNA strand where it exits the tetramer. Each RuvB hexamer is contacted by two RuvA subunits (via domain III) on 2 adjacent RuvB subunits; this complex drives branch migration. In the full resolvosome a probable DNA-RuvA(4)-RuvB(12)-RuvC(2) complex forms which resolves the HJ.</text>
</comment>
<keyword evidence="5 6" id="KW-0234">DNA repair</keyword>
<evidence type="ECO:0000256" key="5">
    <source>
        <dbReference type="ARBA" id="ARBA00023204"/>
    </source>
</evidence>
<keyword evidence="8" id="KW-0347">Helicase</keyword>
<accession>A0A242A331</accession>
<protein>
    <recommendedName>
        <fullName evidence="6">Holliday junction branch migration complex subunit RuvA</fullName>
    </recommendedName>
</protein>
<keyword evidence="8" id="KW-0378">Hydrolase</keyword>
<dbReference type="GO" id="GO:0006310">
    <property type="term" value="P:DNA recombination"/>
    <property type="evidence" value="ECO:0007669"/>
    <property type="project" value="UniProtKB-UniRule"/>
</dbReference>
<dbReference type="RefSeq" id="WP_086273363.1">
    <property type="nucleotide sequence ID" value="NZ_NGKU01000001.1"/>
</dbReference>
<dbReference type="Pfam" id="PF14520">
    <property type="entry name" value="HHH_5"/>
    <property type="match status" value="1"/>
</dbReference>
<evidence type="ECO:0000313" key="8">
    <source>
        <dbReference type="EMBL" id="OTN75300.1"/>
    </source>
</evidence>
<evidence type="ECO:0000256" key="3">
    <source>
        <dbReference type="ARBA" id="ARBA00023125"/>
    </source>
</evidence>
<comment type="similarity">
    <text evidence="6">Belongs to the RuvA family.</text>
</comment>
<sequence>MYEYIIGKVTDIFPAYIVVESYGIGYQIAFGNPYSFSGKLNQEVKIYLHQVIREDAHSLYGFSTIEGKQLFLKLISVSGIGPKSALAIMANDDHAGLITAVENEDVTYLIKFPGVGKKTAQQMVLDLKGKLAELVGEAAILPVTVATTALEEALEALKALGYSDKEIKKVEKQLATNTTKSTDEYLREALRLMMKK</sequence>
<name>A0A242A331_9ENTE</name>
<comment type="caution">
    <text evidence="8">The sequence shown here is derived from an EMBL/GenBank/DDBJ whole genome shotgun (WGS) entry which is preliminary data.</text>
</comment>
<dbReference type="SUPFAM" id="SSF46929">
    <property type="entry name" value="DNA helicase RuvA subunit, C-terminal domain"/>
    <property type="match status" value="1"/>
</dbReference>
<dbReference type="GO" id="GO:0005524">
    <property type="term" value="F:ATP binding"/>
    <property type="evidence" value="ECO:0007669"/>
    <property type="project" value="InterPro"/>
</dbReference>
<keyword evidence="8" id="KW-0547">Nucleotide-binding</keyword>
<evidence type="ECO:0000256" key="2">
    <source>
        <dbReference type="ARBA" id="ARBA00022763"/>
    </source>
</evidence>
<dbReference type="SUPFAM" id="SSF50249">
    <property type="entry name" value="Nucleic acid-binding proteins"/>
    <property type="match status" value="1"/>
</dbReference>
<dbReference type="InterPro" id="IPR000085">
    <property type="entry name" value="RuvA"/>
</dbReference>
<keyword evidence="4 6" id="KW-0233">DNA recombination</keyword>
<evidence type="ECO:0000313" key="9">
    <source>
        <dbReference type="Proteomes" id="UP000195043"/>
    </source>
</evidence>
<evidence type="ECO:0000256" key="6">
    <source>
        <dbReference type="HAMAP-Rule" id="MF_00031"/>
    </source>
</evidence>
<dbReference type="InterPro" id="IPR013849">
    <property type="entry name" value="DNA_helicase_Holl-junc_RuvA_I"/>
</dbReference>
<dbReference type="EMBL" id="NGKU01000001">
    <property type="protein sequence ID" value="OTN75300.1"/>
    <property type="molecule type" value="Genomic_DNA"/>
</dbReference>
<dbReference type="InterPro" id="IPR003583">
    <property type="entry name" value="Hlx-hairpin-Hlx_DNA-bd_motif"/>
</dbReference>
<evidence type="ECO:0000256" key="1">
    <source>
        <dbReference type="ARBA" id="ARBA00022490"/>
    </source>
</evidence>
<gene>
    <name evidence="6" type="primary">ruvA</name>
    <name evidence="8" type="ORF">A5886_000370</name>
</gene>
<dbReference type="GO" id="GO:0005737">
    <property type="term" value="C:cytoplasm"/>
    <property type="evidence" value="ECO:0007669"/>
    <property type="project" value="UniProtKB-SubCell"/>
</dbReference>
<keyword evidence="8" id="KW-0067">ATP-binding</keyword>
<dbReference type="Pfam" id="PF07499">
    <property type="entry name" value="RuvA_C"/>
    <property type="match status" value="1"/>
</dbReference>
<dbReference type="GO" id="GO:0009378">
    <property type="term" value="F:four-way junction helicase activity"/>
    <property type="evidence" value="ECO:0007669"/>
    <property type="project" value="InterPro"/>
</dbReference>
<keyword evidence="2 6" id="KW-0227">DNA damage</keyword>
<reference evidence="8 9" key="1">
    <citation type="submission" date="2017-05" db="EMBL/GenBank/DDBJ databases">
        <title>The Genome Sequence of Enterococcus sp. 8G7_MSG3316.</title>
        <authorList>
            <consortium name="The Broad Institute Genomics Platform"/>
            <consortium name="The Broad Institute Genomic Center for Infectious Diseases"/>
            <person name="Earl A."/>
            <person name="Manson A."/>
            <person name="Schwartman J."/>
            <person name="Gilmore M."/>
            <person name="Abouelleil A."/>
            <person name="Cao P."/>
            <person name="Chapman S."/>
            <person name="Cusick C."/>
            <person name="Shea T."/>
            <person name="Young S."/>
            <person name="Neafsey D."/>
            <person name="Nusbaum C."/>
            <person name="Birren B."/>
        </authorList>
    </citation>
    <scope>NUCLEOTIDE SEQUENCE [LARGE SCALE GENOMIC DNA]</scope>
    <source>
        <strain evidence="8 9">8G7_MSG3316</strain>
    </source>
</reference>
<organism evidence="8 9">
    <name type="scientific">Candidatus Enterococcus testudinis</name>
    <dbReference type="NCBI Taxonomy" id="1834191"/>
    <lineage>
        <taxon>Bacteria</taxon>
        <taxon>Bacillati</taxon>
        <taxon>Bacillota</taxon>
        <taxon>Bacilli</taxon>
        <taxon>Lactobacillales</taxon>
        <taxon>Enterococcaceae</taxon>
        <taxon>Enterococcus</taxon>
    </lineage>
</organism>
<dbReference type="GO" id="GO:0006281">
    <property type="term" value="P:DNA repair"/>
    <property type="evidence" value="ECO:0007669"/>
    <property type="project" value="UniProtKB-UniRule"/>
</dbReference>
<keyword evidence="1 6" id="KW-0963">Cytoplasm</keyword>
<feature type="domain" description="Helix-hairpin-helix DNA-binding motif class 1" evidence="7">
    <location>
        <begin position="72"/>
        <end position="91"/>
    </location>
</feature>
<evidence type="ECO:0000256" key="4">
    <source>
        <dbReference type="ARBA" id="ARBA00023172"/>
    </source>
</evidence>
<dbReference type="NCBIfam" id="TIGR00084">
    <property type="entry name" value="ruvA"/>
    <property type="match status" value="1"/>
</dbReference>
<dbReference type="InterPro" id="IPR010994">
    <property type="entry name" value="RuvA_2-like"/>
</dbReference>
<feature type="domain" description="Helix-hairpin-helix DNA-binding motif class 1" evidence="7">
    <location>
        <begin position="107"/>
        <end position="126"/>
    </location>
</feature>
<dbReference type="GO" id="GO:0048476">
    <property type="term" value="C:Holliday junction resolvase complex"/>
    <property type="evidence" value="ECO:0007669"/>
    <property type="project" value="UniProtKB-UniRule"/>
</dbReference>
<comment type="subcellular location">
    <subcellularLocation>
        <location evidence="6">Cytoplasm</location>
    </subcellularLocation>
</comment>
<keyword evidence="3 6" id="KW-0238">DNA-binding</keyword>